<dbReference type="Gene3D" id="3.60.40.10">
    <property type="entry name" value="PPM-type phosphatase domain"/>
    <property type="match status" value="1"/>
</dbReference>
<dbReference type="InterPro" id="IPR029016">
    <property type="entry name" value="GAF-like_dom_sf"/>
</dbReference>
<dbReference type="SMART" id="SM00331">
    <property type="entry name" value="PP2C_SIG"/>
    <property type="match status" value="1"/>
</dbReference>
<dbReference type="InterPro" id="IPR003018">
    <property type="entry name" value="GAF"/>
</dbReference>
<evidence type="ECO:0000313" key="5">
    <source>
        <dbReference type="EMBL" id="NEN50649.1"/>
    </source>
</evidence>
<dbReference type="Proteomes" id="UP000471152">
    <property type="component" value="Unassembled WGS sequence"/>
</dbReference>
<evidence type="ECO:0000259" key="3">
    <source>
        <dbReference type="SMART" id="SM00331"/>
    </source>
</evidence>
<reference evidence="4 6" key="1">
    <citation type="submission" date="2020-01" db="EMBL/GenBank/DDBJ databases">
        <title>the WGS Modestobacter muralis CPCC 204518.</title>
        <authorList>
            <person name="Jiang Z."/>
        </authorList>
    </citation>
    <scope>NUCLEOTIDE SEQUENCE [LARGE SCALE GENOMIC DNA]</scope>
    <source>
        <strain evidence="4 6">DSM 100205</strain>
    </source>
</reference>
<protein>
    <submittedName>
        <fullName evidence="5">SpoIIE family protein phosphatase</fullName>
    </submittedName>
</protein>
<dbReference type="SUPFAM" id="SSF55781">
    <property type="entry name" value="GAF domain-like"/>
    <property type="match status" value="1"/>
</dbReference>
<accession>A0A6P0H5X1</accession>
<keyword evidence="6" id="KW-1185">Reference proteome</keyword>
<dbReference type="PANTHER" id="PTHR43156:SF2">
    <property type="entry name" value="STAGE II SPORULATION PROTEIN E"/>
    <property type="match status" value="1"/>
</dbReference>
<keyword evidence="1" id="KW-0378">Hydrolase</keyword>
<dbReference type="GO" id="GO:0016791">
    <property type="term" value="F:phosphatase activity"/>
    <property type="evidence" value="ECO:0007669"/>
    <property type="project" value="TreeGrafter"/>
</dbReference>
<dbReference type="EMBL" id="JAAGWB010000013">
    <property type="protein sequence ID" value="NEN50649.1"/>
    <property type="molecule type" value="Genomic_DNA"/>
</dbReference>
<evidence type="ECO:0000313" key="6">
    <source>
        <dbReference type="Proteomes" id="UP000468828"/>
    </source>
</evidence>
<dbReference type="Pfam" id="PF07228">
    <property type="entry name" value="SpoIIE"/>
    <property type="match status" value="1"/>
</dbReference>
<evidence type="ECO:0000256" key="1">
    <source>
        <dbReference type="ARBA" id="ARBA00022801"/>
    </source>
</evidence>
<dbReference type="InterPro" id="IPR052016">
    <property type="entry name" value="Bact_Sigma-Reg"/>
</dbReference>
<gene>
    <name evidence="5" type="ORF">G3R41_06790</name>
    <name evidence="4" type="ORF">GCU67_06790</name>
</gene>
<dbReference type="Gene3D" id="3.30.450.40">
    <property type="match status" value="1"/>
</dbReference>
<dbReference type="PANTHER" id="PTHR43156">
    <property type="entry name" value="STAGE II SPORULATION PROTEIN E-RELATED"/>
    <property type="match status" value="1"/>
</dbReference>
<dbReference type="Pfam" id="PF01590">
    <property type="entry name" value="GAF"/>
    <property type="match status" value="1"/>
</dbReference>
<comment type="caution">
    <text evidence="5">The sequence shown here is derived from an EMBL/GenBank/DDBJ whole genome shotgun (WGS) entry which is preliminary data.</text>
</comment>
<feature type="domain" description="GAF" evidence="2">
    <location>
        <begin position="1"/>
        <end position="132"/>
    </location>
</feature>
<dbReference type="EMBL" id="JAAGWH010000013">
    <property type="protein sequence ID" value="NEK93882.1"/>
    <property type="molecule type" value="Genomic_DNA"/>
</dbReference>
<feature type="domain" description="PPM-type phosphatase" evidence="3">
    <location>
        <begin position="170"/>
        <end position="389"/>
    </location>
</feature>
<proteinExistence type="predicted"/>
<reference evidence="5 7" key="2">
    <citation type="submission" date="2020-02" db="EMBL/GenBank/DDBJ databases">
        <title>The WGS of Modestobacter muralis DSM 100205.</title>
        <authorList>
            <person name="Jiang Z."/>
        </authorList>
    </citation>
    <scope>NUCLEOTIDE SEQUENCE [LARGE SCALE GENOMIC DNA]</scope>
    <source>
        <strain evidence="5 7">DSM 100205</strain>
    </source>
</reference>
<dbReference type="AlphaFoldDB" id="A0A6P0H5X1"/>
<name>A0A6P0H5X1_9ACTN</name>
<evidence type="ECO:0000313" key="4">
    <source>
        <dbReference type="EMBL" id="NEK93882.1"/>
    </source>
</evidence>
<evidence type="ECO:0000259" key="2">
    <source>
        <dbReference type="SMART" id="SM00065"/>
    </source>
</evidence>
<organism evidence="5 7">
    <name type="scientific">Modestobacter muralis</name>
    <dbReference type="NCBI Taxonomy" id="1608614"/>
    <lineage>
        <taxon>Bacteria</taxon>
        <taxon>Bacillati</taxon>
        <taxon>Actinomycetota</taxon>
        <taxon>Actinomycetes</taxon>
        <taxon>Geodermatophilales</taxon>
        <taxon>Geodermatophilaceae</taxon>
        <taxon>Modestobacter</taxon>
    </lineage>
</organism>
<dbReference type="SUPFAM" id="SSF81606">
    <property type="entry name" value="PP2C-like"/>
    <property type="match status" value="1"/>
</dbReference>
<dbReference type="SMART" id="SM00065">
    <property type="entry name" value="GAF"/>
    <property type="match status" value="1"/>
</dbReference>
<dbReference type="Proteomes" id="UP000468828">
    <property type="component" value="Unassembled WGS sequence"/>
</dbReference>
<dbReference type="InterPro" id="IPR036457">
    <property type="entry name" value="PPM-type-like_dom_sf"/>
</dbReference>
<evidence type="ECO:0000313" key="7">
    <source>
        <dbReference type="Proteomes" id="UP000471152"/>
    </source>
</evidence>
<sequence length="409" mass="44063">MLGVPVALVSFVTADEQVFPGALGLPEPWQGSRRTPLSHSFCQHVVRTRAPLVVTDARVDPLVWENLAIRDLGVIAYLGIPLVGAEGAVVGSLCAIDDRPRAWTGTEVAVLQDLADACSSELQLRTLRARATEAAVRAATAQAHAEVSLAERRTVAETLQQAMLTHLPEADDLEIRARYVPSHVGDQVGGDWYDAFRTADGATVLAIGDVTGHDMQAAATMGQLRTLLRAFAYDRGEEPSQTLGRLDRAMTGLDVAGLATIVLARIEQDAAGTRLLRWSNAGHPPPVLLHADGRTTLLDRRPDLLVGVDATRQRHDWAVELAPGDTVVLHTDGLIEHRDWGADIDRGTAELRRTLTGHHHLPLDRLLDTVVSRNGDGREDDIALLAVRCHPADPARPVEVGTRGLPALG</sequence>
<dbReference type="InterPro" id="IPR001932">
    <property type="entry name" value="PPM-type_phosphatase-like_dom"/>
</dbReference>